<dbReference type="Proteomes" id="UP000243799">
    <property type="component" value="Unassembled WGS sequence"/>
</dbReference>
<name>A0A1I0W5D2_9PSEU</name>
<feature type="transmembrane region" description="Helical" evidence="2">
    <location>
        <begin position="244"/>
        <end position="264"/>
    </location>
</feature>
<feature type="region of interest" description="Disordered" evidence="1">
    <location>
        <begin position="1"/>
        <end position="45"/>
    </location>
</feature>
<evidence type="ECO:0000256" key="1">
    <source>
        <dbReference type="SAM" id="MobiDB-lite"/>
    </source>
</evidence>
<evidence type="ECO:0000313" key="4">
    <source>
        <dbReference type="EMBL" id="SFA83557.1"/>
    </source>
</evidence>
<feature type="transmembrane region" description="Helical" evidence="2">
    <location>
        <begin position="276"/>
        <end position="298"/>
    </location>
</feature>
<dbReference type="STRING" id="490629.SAMN05216266_101732"/>
<proteinExistence type="predicted"/>
<gene>
    <name evidence="4" type="ORF">SAMN05216266_101732</name>
</gene>
<protein>
    <recommendedName>
        <fullName evidence="3">DUF4328 domain-containing protein</fullName>
    </recommendedName>
</protein>
<dbReference type="AlphaFoldDB" id="A0A1I0W5D2"/>
<evidence type="ECO:0000256" key="2">
    <source>
        <dbReference type="SAM" id="Phobius"/>
    </source>
</evidence>
<evidence type="ECO:0000259" key="3">
    <source>
        <dbReference type="Pfam" id="PF14219"/>
    </source>
</evidence>
<keyword evidence="5" id="KW-1185">Reference proteome</keyword>
<reference evidence="5" key="1">
    <citation type="submission" date="2016-10" db="EMBL/GenBank/DDBJ databases">
        <authorList>
            <person name="Varghese N."/>
            <person name="Submissions S."/>
        </authorList>
    </citation>
    <scope>NUCLEOTIDE SEQUENCE [LARGE SCALE GENOMIC DNA]</scope>
    <source>
        <strain evidence="5">CGMCC 4.3568</strain>
    </source>
</reference>
<keyword evidence="2" id="KW-0812">Transmembrane</keyword>
<accession>A0A1I0W5D2</accession>
<feature type="region of interest" description="Disordered" evidence="1">
    <location>
        <begin position="319"/>
        <end position="340"/>
    </location>
</feature>
<feature type="transmembrane region" description="Helical" evidence="2">
    <location>
        <begin position="159"/>
        <end position="182"/>
    </location>
</feature>
<dbReference type="Pfam" id="PF14219">
    <property type="entry name" value="DUF4328"/>
    <property type="match status" value="1"/>
</dbReference>
<feature type="transmembrane region" description="Helical" evidence="2">
    <location>
        <begin position="117"/>
        <end position="138"/>
    </location>
</feature>
<keyword evidence="2" id="KW-1133">Transmembrane helix</keyword>
<keyword evidence="2" id="KW-0472">Membrane</keyword>
<organism evidence="4 5">
    <name type="scientific">Amycolatopsis marina</name>
    <dbReference type="NCBI Taxonomy" id="490629"/>
    <lineage>
        <taxon>Bacteria</taxon>
        <taxon>Bacillati</taxon>
        <taxon>Actinomycetota</taxon>
        <taxon>Actinomycetes</taxon>
        <taxon>Pseudonocardiales</taxon>
        <taxon>Pseudonocardiaceae</taxon>
        <taxon>Amycolatopsis</taxon>
    </lineage>
</organism>
<dbReference type="InterPro" id="IPR025565">
    <property type="entry name" value="DUF4328"/>
</dbReference>
<feature type="compositionally biased region" description="Pro residues" evidence="1">
    <location>
        <begin position="1"/>
        <end position="13"/>
    </location>
</feature>
<sequence length="340" mass="36433">MQPGHPQYPPMPPVRQGGAVPYGRQQHAVHPAPQPAPQRPSRPRARVRWVATVPPGALPPRRQVRAERYSGPPGYPAPPRWGFPNLVWRSPTAVPGTASGAARPMQRLVLLARNVSGLLWILATIALIAAGAEVWRYVLLVQSRNSALSTSVVATSDMLVLIASMLAFVLGTFGLAGTVWWLFVARAAAAEESGAEPARPAWQVLLGTVVPGPNLVLAGPILAELEHAVLRRPVGERPRPSRLVLAWWGAWVANGLLLVLMVVWRTRDGVQAQADGVLLNTLVDLSAVALTVLTALVVGRFTRLLAPIGELSAGQRPPRVLDVTGAPAPRRPRRPATAAR</sequence>
<dbReference type="EMBL" id="FOKG01000001">
    <property type="protein sequence ID" value="SFA83557.1"/>
    <property type="molecule type" value="Genomic_DNA"/>
</dbReference>
<evidence type="ECO:0000313" key="5">
    <source>
        <dbReference type="Proteomes" id="UP000243799"/>
    </source>
</evidence>
<feature type="transmembrane region" description="Helical" evidence="2">
    <location>
        <begin position="202"/>
        <end position="223"/>
    </location>
</feature>
<feature type="domain" description="DUF4328" evidence="3">
    <location>
        <begin position="144"/>
        <end position="303"/>
    </location>
</feature>